<feature type="coiled-coil region" evidence="1">
    <location>
        <begin position="823"/>
        <end position="850"/>
    </location>
</feature>
<dbReference type="Gene3D" id="2.60.40.10">
    <property type="entry name" value="Immunoglobulins"/>
    <property type="match status" value="1"/>
</dbReference>
<dbReference type="Pfam" id="PF06580">
    <property type="entry name" value="His_kinase"/>
    <property type="match status" value="1"/>
</dbReference>
<protein>
    <recommendedName>
        <fullName evidence="8">Signal transduction histidine kinase internal region domain-containing protein</fullName>
    </recommendedName>
</protein>
<feature type="transmembrane region" description="Helical" evidence="2">
    <location>
        <begin position="798"/>
        <end position="820"/>
    </location>
</feature>
<dbReference type="SUPFAM" id="SSF50998">
    <property type="entry name" value="Quinoprotein alcohol dehydrogenase-like"/>
    <property type="match status" value="1"/>
</dbReference>
<dbReference type="Proteomes" id="UP000244450">
    <property type="component" value="Unassembled WGS sequence"/>
</dbReference>
<dbReference type="GO" id="GO:0000155">
    <property type="term" value="F:phosphorelay sensor kinase activity"/>
    <property type="evidence" value="ECO:0007669"/>
    <property type="project" value="InterPro"/>
</dbReference>
<evidence type="ECO:0000259" key="5">
    <source>
        <dbReference type="Pfam" id="PF07495"/>
    </source>
</evidence>
<keyword evidence="2" id="KW-0812">Transmembrane</keyword>
<keyword evidence="1" id="KW-0175">Coiled coil</keyword>
<dbReference type="Pfam" id="PF07494">
    <property type="entry name" value="Reg_prop"/>
    <property type="match status" value="1"/>
</dbReference>
<reference evidence="6 7" key="1">
    <citation type="submission" date="2018-04" db="EMBL/GenBank/DDBJ databases">
        <title>Chitinophaga fuyangensis sp. nov., isolated from soil in a chemical factory.</title>
        <authorList>
            <person name="Chen K."/>
        </authorList>
    </citation>
    <scope>NUCLEOTIDE SEQUENCE [LARGE SCALE GENOMIC DNA]</scope>
    <source>
        <strain evidence="6 7">LY-1</strain>
    </source>
</reference>
<dbReference type="AlphaFoldDB" id="A0A2T7BJU5"/>
<feature type="signal peptide" evidence="3">
    <location>
        <begin position="1"/>
        <end position="26"/>
    </location>
</feature>
<dbReference type="InterPro" id="IPR011110">
    <property type="entry name" value="Reg_prop"/>
</dbReference>
<dbReference type="InterPro" id="IPR011047">
    <property type="entry name" value="Quinoprotein_ADH-like_sf"/>
</dbReference>
<dbReference type="GO" id="GO:0016020">
    <property type="term" value="C:membrane"/>
    <property type="evidence" value="ECO:0007669"/>
    <property type="project" value="InterPro"/>
</dbReference>
<feature type="domain" description="Two component regulator three Y" evidence="5">
    <location>
        <begin position="730"/>
        <end position="791"/>
    </location>
</feature>
<dbReference type="InterPro" id="IPR013783">
    <property type="entry name" value="Ig-like_fold"/>
</dbReference>
<keyword evidence="7" id="KW-1185">Reference proteome</keyword>
<dbReference type="InterPro" id="IPR003961">
    <property type="entry name" value="FN3_dom"/>
</dbReference>
<dbReference type="Gene3D" id="3.30.565.10">
    <property type="entry name" value="Histidine kinase-like ATPase, C-terminal domain"/>
    <property type="match status" value="1"/>
</dbReference>
<evidence type="ECO:0000256" key="2">
    <source>
        <dbReference type="SAM" id="Phobius"/>
    </source>
</evidence>
<dbReference type="InterPro" id="IPR010559">
    <property type="entry name" value="Sig_transdc_His_kin_internal"/>
</dbReference>
<dbReference type="InterPro" id="IPR015943">
    <property type="entry name" value="WD40/YVTN_repeat-like_dom_sf"/>
</dbReference>
<dbReference type="OrthoDB" id="9809670at2"/>
<evidence type="ECO:0008006" key="8">
    <source>
        <dbReference type="Google" id="ProtNLM"/>
    </source>
</evidence>
<accession>A0A2T7BJU5</accession>
<dbReference type="SUPFAM" id="SSF55874">
    <property type="entry name" value="ATPase domain of HSP90 chaperone/DNA topoisomerase II/histidine kinase"/>
    <property type="match status" value="1"/>
</dbReference>
<dbReference type="CDD" id="cd00063">
    <property type="entry name" value="FN3"/>
    <property type="match status" value="1"/>
</dbReference>
<feature type="domain" description="Signal transduction histidine kinase internal region" evidence="4">
    <location>
        <begin position="841"/>
        <end position="920"/>
    </location>
</feature>
<keyword evidence="2" id="KW-1133">Transmembrane helix</keyword>
<dbReference type="InterPro" id="IPR050640">
    <property type="entry name" value="Bact_2-comp_sensor_kinase"/>
</dbReference>
<proteinExistence type="predicted"/>
<evidence type="ECO:0000256" key="1">
    <source>
        <dbReference type="SAM" id="Coils"/>
    </source>
</evidence>
<dbReference type="InterPro" id="IPR011123">
    <property type="entry name" value="Y_Y_Y"/>
</dbReference>
<evidence type="ECO:0000313" key="6">
    <source>
        <dbReference type="EMBL" id="PUZ27932.1"/>
    </source>
</evidence>
<dbReference type="SUPFAM" id="SSF49265">
    <property type="entry name" value="Fibronectin type III"/>
    <property type="match status" value="1"/>
</dbReference>
<gene>
    <name evidence="6" type="ORF">DCC81_00110</name>
</gene>
<dbReference type="Gene3D" id="2.130.10.10">
    <property type="entry name" value="YVTN repeat-like/Quinoprotein amine dehydrogenase"/>
    <property type="match status" value="2"/>
</dbReference>
<sequence>MPRCRRKYRLQLLYLLLLCCSVALHAQQLPYTFRHLNIQQGLAGNHVSAILQDRRGFLWIASTALQRYDGSNFNTVANFDRLPGSVFYDDICLVEDNANRIWIGSPQNVRRYDPVTGKVSVVPLSFKPTSLRELQCEQMICDHNGVIWATSEEGLLVYNSDKDQMERASMVPENIRCQMNSGIIEDASGNIWISGRNGIFMLDHQRKTLYSKDYNPGHIPVLNLETSVRKFYRDHTGRMWIAARTNVVYCYTAMQLRMDSVLLYAPEANQGKGAYARAFDAMEDNAGTVWLATEGVGMYGVPSGTMQASLRILGNNNDEQGLYYNDEINCFFRSDDGQLWVGTDYGISIMSLQTPELKIWSYRTSFSGTPLRLPKSEVTDLLQTPDSDIYIAYWGGGVYRLDAGMHPKQVMEYGNNAAVNLPNHQSKVWSLAAFQGKVLIGQENGELSVFNPRTNNFEVHYHPAELDNEALLDIFPDNDTAVWIGLYKKGLARWNPRLQRFYNCDLSAYNTGALSVMDMIREGNDRLWLATNDAGLLLWDKRKGGVIKNVLFKNADSSVVNNVLCLYRCNDTTLLAGTDHGLFIYNTLRNAYTQLQAGENAFDEWVLSMQGRNGAVWLTTTYGFYRYNPSTQELEIFQQNDDIIDNARKTRRRILPLQDGRLLVGASNFVVSLLPATLQPAPPPPDVTITGLRAMDSTMLFEAALTAGGAVKLTAHQNFITISFRSIHFNRGRVRYYYKLEGLDEDWTLNNLSTTARYTNLSPGFYTFKVKALNTAGTFSDHITILRIYVKPAFWQTWWFKVLCAIAILVAIFSFMRFRIRRVQREARRRAEFQQQISQLEMKALRAQMNPHFIFNALNSIQIFMMKNQPELALAYLGRFARLIRDVLDHSQLNTLPLSKELKMLENYMELEKLRFADQFSYNITISPELELDFIEIPSMILQPFVENAIWHGLLHKKAQGTLHITFEQKGERLLCIIKDDGIGRDRSAAIKQQNGQTHHSRGLQITRDRLSLYNSRFDMDASFEIIDLKTTLGEPLGTQVNIWIPLEK</sequence>
<organism evidence="6 7">
    <name type="scientific">Chitinophaga parva</name>
    <dbReference type="NCBI Taxonomy" id="2169414"/>
    <lineage>
        <taxon>Bacteria</taxon>
        <taxon>Pseudomonadati</taxon>
        <taxon>Bacteroidota</taxon>
        <taxon>Chitinophagia</taxon>
        <taxon>Chitinophagales</taxon>
        <taxon>Chitinophagaceae</taxon>
        <taxon>Chitinophaga</taxon>
    </lineage>
</organism>
<evidence type="ECO:0000259" key="4">
    <source>
        <dbReference type="Pfam" id="PF06580"/>
    </source>
</evidence>
<name>A0A2T7BJU5_9BACT</name>
<feature type="chain" id="PRO_5015582879" description="Signal transduction histidine kinase internal region domain-containing protein" evidence="3">
    <location>
        <begin position="27"/>
        <end position="1049"/>
    </location>
</feature>
<dbReference type="PANTHER" id="PTHR34220">
    <property type="entry name" value="SENSOR HISTIDINE KINASE YPDA"/>
    <property type="match status" value="1"/>
</dbReference>
<keyword evidence="3" id="KW-0732">Signal</keyword>
<evidence type="ECO:0000256" key="3">
    <source>
        <dbReference type="SAM" id="SignalP"/>
    </source>
</evidence>
<dbReference type="EMBL" id="QCYK01000001">
    <property type="protein sequence ID" value="PUZ27932.1"/>
    <property type="molecule type" value="Genomic_DNA"/>
</dbReference>
<keyword evidence="2" id="KW-0472">Membrane</keyword>
<dbReference type="InterPro" id="IPR036116">
    <property type="entry name" value="FN3_sf"/>
</dbReference>
<evidence type="ECO:0000313" key="7">
    <source>
        <dbReference type="Proteomes" id="UP000244450"/>
    </source>
</evidence>
<dbReference type="Pfam" id="PF07495">
    <property type="entry name" value="Y_Y_Y"/>
    <property type="match status" value="1"/>
</dbReference>
<comment type="caution">
    <text evidence="6">The sequence shown here is derived from an EMBL/GenBank/DDBJ whole genome shotgun (WGS) entry which is preliminary data.</text>
</comment>
<dbReference type="PANTHER" id="PTHR34220:SF7">
    <property type="entry name" value="SENSOR HISTIDINE KINASE YPDA"/>
    <property type="match status" value="1"/>
</dbReference>
<dbReference type="InterPro" id="IPR036890">
    <property type="entry name" value="HATPase_C_sf"/>
</dbReference>